<reference evidence="1" key="1">
    <citation type="journal article" date="2020" name="Stud. Mycol.">
        <title>101 Dothideomycetes genomes: a test case for predicting lifestyles and emergence of pathogens.</title>
        <authorList>
            <person name="Haridas S."/>
            <person name="Albert R."/>
            <person name="Binder M."/>
            <person name="Bloem J."/>
            <person name="Labutti K."/>
            <person name="Salamov A."/>
            <person name="Andreopoulos B."/>
            <person name="Baker S."/>
            <person name="Barry K."/>
            <person name="Bills G."/>
            <person name="Bluhm B."/>
            <person name="Cannon C."/>
            <person name="Castanera R."/>
            <person name="Culley D."/>
            <person name="Daum C."/>
            <person name="Ezra D."/>
            <person name="Gonzalez J."/>
            <person name="Henrissat B."/>
            <person name="Kuo A."/>
            <person name="Liang C."/>
            <person name="Lipzen A."/>
            <person name="Lutzoni F."/>
            <person name="Magnuson J."/>
            <person name="Mondo S."/>
            <person name="Nolan M."/>
            <person name="Ohm R."/>
            <person name="Pangilinan J."/>
            <person name="Park H.-J."/>
            <person name="Ramirez L."/>
            <person name="Alfaro M."/>
            <person name="Sun H."/>
            <person name="Tritt A."/>
            <person name="Yoshinaga Y."/>
            <person name="Zwiers L.-H."/>
            <person name="Turgeon B."/>
            <person name="Goodwin S."/>
            <person name="Spatafora J."/>
            <person name="Crous P."/>
            <person name="Grigoriev I."/>
        </authorList>
    </citation>
    <scope>NUCLEOTIDE SEQUENCE</scope>
    <source>
        <strain evidence="1">CBS 116005</strain>
    </source>
</reference>
<organism evidence="1 2">
    <name type="scientific">Teratosphaeria nubilosa</name>
    <dbReference type="NCBI Taxonomy" id="161662"/>
    <lineage>
        <taxon>Eukaryota</taxon>
        <taxon>Fungi</taxon>
        <taxon>Dikarya</taxon>
        <taxon>Ascomycota</taxon>
        <taxon>Pezizomycotina</taxon>
        <taxon>Dothideomycetes</taxon>
        <taxon>Dothideomycetidae</taxon>
        <taxon>Mycosphaerellales</taxon>
        <taxon>Teratosphaeriaceae</taxon>
        <taxon>Teratosphaeria</taxon>
    </lineage>
</organism>
<dbReference type="OrthoDB" id="10325623at2759"/>
<keyword evidence="2" id="KW-1185">Reference proteome</keyword>
<sequence length="195" mass="21604">MAMAAAHEESAVVMGQVPQSMEEGILRLESKLRRSLTTDELTRVSTMYQRIDGARASIFKGVRKGRVSPESAGGFESAIKGCRAKAWTIVRQKILDAEARRLRAETGALEHDVRQTQELLGALGKLKKVIREVEVVESLADRGAEDRTSSELDDAVMSRESRADEVRGLDYEVRSCSIPLVETPRARPAKRARLI</sequence>
<proteinExistence type="predicted"/>
<accession>A0A6G1LAR0</accession>
<evidence type="ECO:0000313" key="1">
    <source>
        <dbReference type="EMBL" id="KAF2769314.1"/>
    </source>
</evidence>
<protein>
    <submittedName>
        <fullName evidence="1">Uncharacterized protein</fullName>
    </submittedName>
</protein>
<dbReference type="Proteomes" id="UP000799436">
    <property type="component" value="Unassembled WGS sequence"/>
</dbReference>
<evidence type="ECO:0000313" key="2">
    <source>
        <dbReference type="Proteomes" id="UP000799436"/>
    </source>
</evidence>
<gene>
    <name evidence="1" type="ORF">EJ03DRAFT_327581</name>
</gene>
<name>A0A6G1LAR0_9PEZI</name>
<dbReference type="AlphaFoldDB" id="A0A6G1LAR0"/>
<dbReference type="EMBL" id="ML995835">
    <property type="protein sequence ID" value="KAF2769314.1"/>
    <property type="molecule type" value="Genomic_DNA"/>
</dbReference>